<dbReference type="Proteomes" id="UP000711996">
    <property type="component" value="Unassembled WGS sequence"/>
</dbReference>
<evidence type="ECO:0000313" key="2">
    <source>
        <dbReference type="Proteomes" id="UP000711996"/>
    </source>
</evidence>
<accession>A0A9P5K5J9</accession>
<keyword evidence="2" id="KW-1185">Reference proteome</keyword>
<gene>
    <name evidence="1" type="ORF">CGCSCA2_v006739</name>
</gene>
<organism evidence="1 2">
    <name type="scientific">Colletotrichum siamense</name>
    <name type="common">Anthracnose fungus</name>
    <dbReference type="NCBI Taxonomy" id="690259"/>
    <lineage>
        <taxon>Eukaryota</taxon>
        <taxon>Fungi</taxon>
        <taxon>Dikarya</taxon>
        <taxon>Ascomycota</taxon>
        <taxon>Pezizomycotina</taxon>
        <taxon>Sordariomycetes</taxon>
        <taxon>Hypocreomycetidae</taxon>
        <taxon>Glomerellales</taxon>
        <taxon>Glomerellaceae</taxon>
        <taxon>Colletotrichum</taxon>
        <taxon>Colletotrichum gloeosporioides species complex</taxon>
    </lineage>
</organism>
<sequence length="88" mass="9547">MERDVLTWDVTADTELSAGNRTLHQSSTQNLPNISSEIAHGGGLCGKIFLRREWECLSSVTCVIPPLHVEHTLSPLPHSAAPSGEDPM</sequence>
<comment type="caution">
    <text evidence="1">The sequence shown here is derived from an EMBL/GenBank/DDBJ whole genome shotgun (WGS) entry which is preliminary data.</text>
</comment>
<reference evidence="1" key="1">
    <citation type="submission" date="2019-06" db="EMBL/GenBank/DDBJ databases">
        <authorList>
            <person name="Gan P."/>
            <person name="Shirasu K."/>
        </authorList>
    </citation>
    <scope>NUCLEOTIDE SEQUENCE [LARGE SCALE GENOMIC DNA]</scope>
    <source>
        <strain evidence="1">CAD2</strain>
    </source>
</reference>
<name>A0A9P5K5J9_COLSI</name>
<protein>
    <submittedName>
        <fullName evidence="1">Uncharacterized protein</fullName>
    </submittedName>
</protein>
<proteinExistence type="predicted"/>
<dbReference type="AlphaFoldDB" id="A0A9P5K5J9"/>
<evidence type="ECO:0000313" key="1">
    <source>
        <dbReference type="EMBL" id="KAF4858980.1"/>
    </source>
</evidence>
<dbReference type="EMBL" id="QPMT01000018">
    <property type="protein sequence ID" value="KAF4858980.1"/>
    <property type="molecule type" value="Genomic_DNA"/>
</dbReference>